<evidence type="ECO:0000313" key="2">
    <source>
        <dbReference type="EMBL" id="CAH1968497.1"/>
    </source>
</evidence>
<proteinExistence type="predicted"/>
<evidence type="ECO:0000256" key="1">
    <source>
        <dbReference type="SAM" id="MobiDB-lite"/>
    </source>
</evidence>
<feature type="compositionally biased region" description="Polar residues" evidence="1">
    <location>
        <begin position="191"/>
        <end position="211"/>
    </location>
</feature>
<feature type="region of interest" description="Disordered" evidence="1">
    <location>
        <begin position="12"/>
        <end position="154"/>
    </location>
</feature>
<dbReference type="Proteomes" id="UP001152888">
    <property type="component" value="Unassembled WGS sequence"/>
</dbReference>
<feature type="region of interest" description="Disordered" evidence="1">
    <location>
        <begin position="189"/>
        <end position="217"/>
    </location>
</feature>
<evidence type="ECO:0000313" key="3">
    <source>
        <dbReference type="Proteomes" id="UP001152888"/>
    </source>
</evidence>
<keyword evidence="3" id="KW-1185">Reference proteome</keyword>
<accession>A0A9P0P3G2</accession>
<protein>
    <submittedName>
        <fullName evidence="2">Uncharacterized protein</fullName>
    </submittedName>
</protein>
<dbReference type="EMBL" id="CAKOFQ010006753">
    <property type="protein sequence ID" value="CAH1968497.1"/>
    <property type="molecule type" value="Genomic_DNA"/>
</dbReference>
<gene>
    <name evidence="2" type="ORF">ACAOBT_LOCUS7895</name>
</gene>
<name>A0A9P0P3G2_ACAOB</name>
<sequence>MMMWIEDGQVHHSKWSNGCGPASSGGGSQGANHGSNQGGNPLFDRNSDTIPQGDMSAVIPSDPVSALGQDGVNPSGAEGAGHDQSGLPGTGFGSSPSLPGGGQSDIGSGLPQQPTAQRPPGVNPSYNDNNSDDDDGDDPAPFNLSPKKGGPSYNIFFPIELRHRARSAAKSSRNYNAIANSFATGRKGIANSHSLTHGDAATQQASAQGQIEQKPEV</sequence>
<comment type="caution">
    <text evidence="2">The sequence shown here is derived from an EMBL/GenBank/DDBJ whole genome shotgun (WGS) entry which is preliminary data.</text>
</comment>
<dbReference type="OrthoDB" id="6627608at2759"/>
<feature type="compositionally biased region" description="Low complexity" evidence="1">
    <location>
        <begin position="30"/>
        <end position="40"/>
    </location>
</feature>
<organism evidence="2 3">
    <name type="scientific">Acanthoscelides obtectus</name>
    <name type="common">Bean weevil</name>
    <name type="synonym">Bruchus obtectus</name>
    <dbReference type="NCBI Taxonomy" id="200917"/>
    <lineage>
        <taxon>Eukaryota</taxon>
        <taxon>Metazoa</taxon>
        <taxon>Ecdysozoa</taxon>
        <taxon>Arthropoda</taxon>
        <taxon>Hexapoda</taxon>
        <taxon>Insecta</taxon>
        <taxon>Pterygota</taxon>
        <taxon>Neoptera</taxon>
        <taxon>Endopterygota</taxon>
        <taxon>Coleoptera</taxon>
        <taxon>Polyphaga</taxon>
        <taxon>Cucujiformia</taxon>
        <taxon>Chrysomeloidea</taxon>
        <taxon>Chrysomelidae</taxon>
        <taxon>Bruchinae</taxon>
        <taxon>Bruchini</taxon>
        <taxon>Acanthoscelides</taxon>
    </lineage>
</organism>
<dbReference type="AlphaFoldDB" id="A0A9P0P3G2"/>
<reference evidence="2" key="1">
    <citation type="submission" date="2022-03" db="EMBL/GenBank/DDBJ databases">
        <authorList>
            <person name="Sayadi A."/>
        </authorList>
    </citation>
    <scope>NUCLEOTIDE SEQUENCE</scope>
</reference>